<feature type="compositionally biased region" description="Polar residues" evidence="1">
    <location>
        <begin position="1"/>
        <end position="15"/>
    </location>
</feature>
<feature type="region of interest" description="Disordered" evidence="1">
    <location>
        <begin position="1"/>
        <end position="39"/>
    </location>
</feature>
<protein>
    <submittedName>
        <fullName evidence="2">Uncharacterized protein</fullName>
    </submittedName>
</protein>
<reference evidence="2 3" key="1">
    <citation type="submission" date="2018-06" db="EMBL/GenBank/DDBJ databases">
        <title>Comparative genomics of downy mildews reveals potential adaptations to biotrophy.</title>
        <authorList>
            <person name="Fletcher K."/>
            <person name="Klosterman S.J."/>
            <person name="Derevnina L."/>
            <person name="Martin F."/>
            <person name="Koike S."/>
            <person name="Reyes Chin-Wo S."/>
            <person name="Mou B."/>
            <person name="Michelmore R."/>
        </authorList>
    </citation>
    <scope>NUCLEOTIDE SEQUENCE [LARGE SCALE GENOMIC DNA]</scope>
    <source>
        <strain evidence="2 3">R13</strain>
    </source>
</reference>
<comment type="caution">
    <text evidence="2">The sequence shown here is derived from an EMBL/GenBank/DDBJ whole genome shotgun (WGS) entry which is preliminary data.</text>
</comment>
<evidence type="ECO:0000313" key="2">
    <source>
        <dbReference type="EMBL" id="RQM09687.1"/>
    </source>
</evidence>
<name>A0A425BXZ7_9STRA</name>
<dbReference type="AlphaFoldDB" id="A0A425BXZ7"/>
<proteinExistence type="predicted"/>
<organism evidence="2 3">
    <name type="scientific">Peronospora effusa</name>
    <dbReference type="NCBI Taxonomy" id="542832"/>
    <lineage>
        <taxon>Eukaryota</taxon>
        <taxon>Sar</taxon>
        <taxon>Stramenopiles</taxon>
        <taxon>Oomycota</taxon>
        <taxon>Peronosporomycetes</taxon>
        <taxon>Peronosporales</taxon>
        <taxon>Peronosporaceae</taxon>
        <taxon>Peronospora</taxon>
    </lineage>
</organism>
<gene>
    <name evidence="2" type="ORF">DD237_008016</name>
</gene>
<feature type="compositionally biased region" description="Low complexity" evidence="1">
    <location>
        <begin position="27"/>
        <end position="37"/>
    </location>
</feature>
<dbReference type="Proteomes" id="UP000286097">
    <property type="component" value="Unassembled WGS sequence"/>
</dbReference>
<dbReference type="VEuPathDB" id="FungiDB:DD237_008016"/>
<evidence type="ECO:0000256" key="1">
    <source>
        <dbReference type="SAM" id="MobiDB-lite"/>
    </source>
</evidence>
<evidence type="ECO:0000313" key="3">
    <source>
        <dbReference type="Proteomes" id="UP000286097"/>
    </source>
</evidence>
<dbReference type="EMBL" id="QKXF01000676">
    <property type="protein sequence ID" value="RQM09687.1"/>
    <property type="molecule type" value="Genomic_DNA"/>
</dbReference>
<sequence>MSPTTASNDDNTASQAPPAIVHEKAASKSAAVVSPSAHARDADFEALAKVLEMLSGMELRMRKMEASQARFDEDEQMRGAEDSGLFSSMLGADFAGTHRGALELSDLRKRH</sequence>
<accession>A0A425BXZ7</accession>